<keyword evidence="15" id="KW-1185">Reference proteome</keyword>
<evidence type="ECO:0000256" key="4">
    <source>
        <dbReference type="ARBA" id="ARBA00004659"/>
    </source>
</evidence>
<evidence type="ECO:0000256" key="6">
    <source>
        <dbReference type="ARBA" id="ARBA00011738"/>
    </source>
</evidence>
<evidence type="ECO:0000256" key="11">
    <source>
        <dbReference type="ARBA" id="ARBA00022679"/>
    </source>
</evidence>
<evidence type="ECO:0000259" key="13">
    <source>
        <dbReference type="Pfam" id="PF00156"/>
    </source>
</evidence>
<dbReference type="GO" id="GO:0016208">
    <property type="term" value="F:AMP binding"/>
    <property type="evidence" value="ECO:0007669"/>
    <property type="project" value="TreeGrafter"/>
</dbReference>
<keyword evidence="9" id="KW-0963">Cytoplasm</keyword>
<proteinExistence type="inferred from homology"/>
<dbReference type="NCBIfam" id="NF002636">
    <property type="entry name" value="PRK02304.1-5"/>
    <property type="match status" value="1"/>
</dbReference>
<evidence type="ECO:0000256" key="3">
    <source>
        <dbReference type="ARBA" id="ARBA00004496"/>
    </source>
</evidence>
<dbReference type="CDD" id="cd06223">
    <property type="entry name" value="PRTases_typeI"/>
    <property type="match status" value="1"/>
</dbReference>
<dbReference type="InterPro" id="IPR029057">
    <property type="entry name" value="PRTase-like"/>
</dbReference>
<dbReference type="GO" id="GO:0003999">
    <property type="term" value="F:adenine phosphoribosyltransferase activity"/>
    <property type="evidence" value="ECO:0007669"/>
    <property type="project" value="UniProtKB-EC"/>
</dbReference>
<feature type="domain" description="Phosphoribosyltransferase" evidence="13">
    <location>
        <begin position="59"/>
        <end position="167"/>
    </location>
</feature>
<dbReference type="OrthoDB" id="363185at2759"/>
<dbReference type="HAMAP" id="MF_00004">
    <property type="entry name" value="Aden_phosphoribosyltr"/>
    <property type="match status" value="1"/>
</dbReference>
<dbReference type="Gene3D" id="3.40.50.2020">
    <property type="match status" value="1"/>
</dbReference>
<dbReference type="InterPro" id="IPR050054">
    <property type="entry name" value="UPRTase/APRTase"/>
</dbReference>
<evidence type="ECO:0000256" key="9">
    <source>
        <dbReference type="ARBA" id="ARBA00022490"/>
    </source>
</evidence>
<evidence type="ECO:0000256" key="12">
    <source>
        <dbReference type="ARBA" id="ARBA00022726"/>
    </source>
</evidence>
<dbReference type="AlphaFoldDB" id="A0A4C1V1F1"/>
<name>A0A4C1V1F1_EUMVA</name>
<comment type="subunit">
    <text evidence="6">Homodimer.</text>
</comment>
<dbReference type="STRING" id="151549.A0A4C1V1F1"/>
<reference evidence="14 15" key="1">
    <citation type="journal article" date="2019" name="Commun. Biol.">
        <title>The bagworm genome reveals a unique fibroin gene that provides high tensile strength.</title>
        <authorList>
            <person name="Kono N."/>
            <person name="Nakamura H."/>
            <person name="Ohtoshi R."/>
            <person name="Tomita M."/>
            <person name="Numata K."/>
            <person name="Arakawa K."/>
        </authorList>
    </citation>
    <scope>NUCLEOTIDE SEQUENCE [LARGE SCALE GENOMIC DNA]</scope>
</reference>
<protein>
    <recommendedName>
        <fullName evidence="8">Adenine phosphoribosyltransferase</fullName>
        <ecNumber evidence="7">2.4.2.7</ecNumber>
    </recommendedName>
</protein>
<dbReference type="GO" id="GO:0044209">
    <property type="term" value="P:AMP salvage"/>
    <property type="evidence" value="ECO:0007669"/>
    <property type="project" value="UniProtKB-UniPathway"/>
</dbReference>
<dbReference type="PANTHER" id="PTHR32315:SF3">
    <property type="entry name" value="ADENINE PHOSPHORIBOSYLTRANSFERASE"/>
    <property type="match status" value="1"/>
</dbReference>
<dbReference type="EMBL" id="BGZK01000262">
    <property type="protein sequence ID" value="GBP32601.1"/>
    <property type="molecule type" value="Genomic_DNA"/>
</dbReference>
<comment type="catalytic activity">
    <reaction evidence="1">
        <text>AMP + diphosphate = 5-phospho-alpha-D-ribose 1-diphosphate + adenine</text>
        <dbReference type="Rhea" id="RHEA:16609"/>
        <dbReference type="ChEBI" id="CHEBI:16708"/>
        <dbReference type="ChEBI" id="CHEBI:33019"/>
        <dbReference type="ChEBI" id="CHEBI:58017"/>
        <dbReference type="ChEBI" id="CHEBI:456215"/>
        <dbReference type="EC" id="2.4.2.7"/>
    </reaction>
</comment>
<comment type="similarity">
    <text evidence="5">Belongs to the purine/pyrimidine phosphoribosyltransferase family.</text>
</comment>
<evidence type="ECO:0000256" key="7">
    <source>
        <dbReference type="ARBA" id="ARBA00011893"/>
    </source>
</evidence>
<dbReference type="GO" id="GO:0005737">
    <property type="term" value="C:cytoplasm"/>
    <property type="evidence" value="ECO:0007669"/>
    <property type="project" value="UniProtKB-SubCell"/>
</dbReference>
<dbReference type="PANTHER" id="PTHR32315">
    <property type="entry name" value="ADENINE PHOSPHORIBOSYLTRANSFERASE"/>
    <property type="match status" value="1"/>
</dbReference>
<comment type="caution">
    <text evidence="14">The sequence shown here is derived from an EMBL/GenBank/DDBJ whole genome shotgun (WGS) entry which is preliminary data.</text>
</comment>
<dbReference type="Proteomes" id="UP000299102">
    <property type="component" value="Unassembled WGS sequence"/>
</dbReference>
<evidence type="ECO:0000256" key="8">
    <source>
        <dbReference type="ARBA" id="ARBA00017366"/>
    </source>
</evidence>
<organism evidence="14 15">
    <name type="scientific">Eumeta variegata</name>
    <name type="common">Bagworm moth</name>
    <name type="synonym">Eumeta japonica</name>
    <dbReference type="NCBI Taxonomy" id="151549"/>
    <lineage>
        <taxon>Eukaryota</taxon>
        <taxon>Metazoa</taxon>
        <taxon>Ecdysozoa</taxon>
        <taxon>Arthropoda</taxon>
        <taxon>Hexapoda</taxon>
        <taxon>Insecta</taxon>
        <taxon>Pterygota</taxon>
        <taxon>Neoptera</taxon>
        <taxon>Endopterygota</taxon>
        <taxon>Lepidoptera</taxon>
        <taxon>Glossata</taxon>
        <taxon>Ditrysia</taxon>
        <taxon>Tineoidea</taxon>
        <taxon>Psychidae</taxon>
        <taxon>Oiketicinae</taxon>
        <taxon>Eumeta</taxon>
    </lineage>
</organism>
<dbReference type="GO" id="GO:0006168">
    <property type="term" value="P:adenine salvage"/>
    <property type="evidence" value="ECO:0007669"/>
    <property type="project" value="InterPro"/>
</dbReference>
<keyword evidence="12" id="KW-0660">Purine salvage</keyword>
<dbReference type="SUPFAM" id="SSF53271">
    <property type="entry name" value="PRTase-like"/>
    <property type="match status" value="1"/>
</dbReference>
<keyword evidence="10 14" id="KW-0328">Glycosyltransferase</keyword>
<comment type="pathway">
    <text evidence="4">Purine metabolism; AMP biosynthesis via salvage pathway; AMP from adenine: step 1/1.</text>
</comment>
<gene>
    <name evidence="14" type="primary">Aprt</name>
    <name evidence="14" type="ORF">EVAR_25960_1</name>
</gene>
<evidence type="ECO:0000256" key="2">
    <source>
        <dbReference type="ARBA" id="ARBA00003968"/>
    </source>
</evidence>
<dbReference type="EC" id="2.4.2.7" evidence="7"/>
<evidence type="ECO:0000313" key="14">
    <source>
        <dbReference type="EMBL" id="GBP32601.1"/>
    </source>
</evidence>
<accession>A0A4C1V1F1</accession>
<evidence type="ECO:0000256" key="5">
    <source>
        <dbReference type="ARBA" id="ARBA00008391"/>
    </source>
</evidence>
<evidence type="ECO:0000313" key="15">
    <source>
        <dbReference type="Proteomes" id="UP000299102"/>
    </source>
</evidence>
<dbReference type="UniPathway" id="UPA00588">
    <property type="reaction ID" value="UER00646"/>
</dbReference>
<evidence type="ECO:0000256" key="10">
    <source>
        <dbReference type="ARBA" id="ARBA00022676"/>
    </source>
</evidence>
<comment type="function">
    <text evidence="2">Catalyzes a salvage reaction resulting in the formation of AMP, that is energically less costly than de novo synthesis.</text>
</comment>
<dbReference type="FunFam" id="3.40.50.2020:FF:000021">
    <property type="entry name" value="Adenine phosphoribosyltransferase"/>
    <property type="match status" value="1"/>
</dbReference>
<evidence type="ECO:0000256" key="1">
    <source>
        <dbReference type="ARBA" id="ARBA00000868"/>
    </source>
</evidence>
<dbReference type="InterPro" id="IPR000836">
    <property type="entry name" value="PRTase_dom"/>
</dbReference>
<comment type="subcellular location">
    <subcellularLocation>
        <location evidence="3">Cytoplasm</location>
    </subcellularLocation>
</comment>
<dbReference type="InterPro" id="IPR005764">
    <property type="entry name" value="Ade_phspho_trans"/>
</dbReference>
<sequence>MDNEFENKISELRSKIMSFPDFPKKGILFWDIFSAVADGRTCKLLQSLLVDYTKKNFPDVEAIVGLESRGFLFSFSIAAELGVSCLPVRKKGKLPGDVLSYAYELEYGSDILEIQRNHIRPGMRCVIVDDLIATGGSLNAAIHLLKSCGADVIGCFVIIELPSLKGRSKIPNGIPVHSLMKLD</sequence>
<dbReference type="Pfam" id="PF00156">
    <property type="entry name" value="Pribosyltran"/>
    <property type="match status" value="1"/>
</dbReference>
<dbReference type="GO" id="GO:0006166">
    <property type="term" value="P:purine ribonucleoside salvage"/>
    <property type="evidence" value="ECO:0007669"/>
    <property type="project" value="UniProtKB-KW"/>
</dbReference>
<dbReference type="GO" id="GO:0002055">
    <property type="term" value="F:adenine binding"/>
    <property type="evidence" value="ECO:0007669"/>
    <property type="project" value="TreeGrafter"/>
</dbReference>
<keyword evidence="11 14" id="KW-0808">Transferase</keyword>